<dbReference type="PANTHER" id="PTHR45947:SF3">
    <property type="entry name" value="SULFOQUINOVOSYL TRANSFERASE SQD2"/>
    <property type="match status" value="1"/>
</dbReference>
<dbReference type="GO" id="GO:0016757">
    <property type="term" value="F:glycosyltransferase activity"/>
    <property type="evidence" value="ECO:0007669"/>
    <property type="project" value="InterPro"/>
</dbReference>
<evidence type="ECO:0000313" key="3">
    <source>
        <dbReference type="Proteomes" id="UP000017820"/>
    </source>
</evidence>
<accession>V4JJT9</accession>
<organism evidence="2 3">
    <name type="scientific">Pseudoalteromonas luteoviolacea (strain 2ta16)</name>
    <dbReference type="NCBI Taxonomy" id="1353533"/>
    <lineage>
        <taxon>Bacteria</taxon>
        <taxon>Pseudomonadati</taxon>
        <taxon>Pseudomonadota</taxon>
        <taxon>Gammaproteobacteria</taxon>
        <taxon>Alteromonadales</taxon>
        <taxon>Pseudoalteromonadaceae</taxon>
        <taxon>Pseudoalteromonas</taxon>
    </lineage>
</organism>
<dbReference type="InterPro" id="IPR050194">
    <property type="entry name" value="Glycosyltransferase_grp1"/>
</dbReference>
<protein>
    <submittedName>
        <fullName evidence="2">Glycosyltransferase</fullName>
    </submittedName>
</protein>
<dbReference type="Pfam" id="PF00534">
    <property type="entry name" value="Glycos_transf_1"/>
    <property type="match status" value="1"/>
</dbReference>
<name>V4JJT9_PSEL2</name>
<dbReference type="PATRIC" id="fig|1353533.3.peg.408"/>
<comment type="caution">
    <text evidence="2">The sequence shown here is derived from an EMBL/GenBank/DDBJ whole genome shotgun (WGS) entry which is preliminary data.</text>
</comment>
<dbReference type="EMBL" id="AUSV01000006">
    <property type="protein sequence ID" value="ESP95132.1"/>
    <property type="molecule type" value="Genomic_DNA"/>
</dbReference>
<evidence type="ECO:0000259" key="1">
    <source>
        <dbReference type="Pfam" id="PF00534"/>
    </source>
</evidence>
<reference evidence="2 3" key="1">
    <citation type="submission" date="2013-07" db="EMBL/GenBank/DDBJ databases">
        <title>Draft genome sequence of Pseudoalteromonas luteoviolacea 2ta16.</title>
        <authorList>
            <person name="Allen E.E."/>
            <person name="Azam F."/>
            <person name="Podell S."/>
        </authorList>
    </citation>
    <scope>NUCLEOTIDE SEQUENCE [LARGE SCALE GENOMIC DNA]</scope>
    <source>
        <strain evidence="2 3">2ta16</strain>
    </source>
</reference>
<dbReference type="PANTHER" id="PTHR45947">
    <property type="entry name" value="SULFOQUINOVOSYL TRANSFERASE SQD2"/>
    <property type="match status" value="1"/>
</dbReference>
<sequence length="386" mass="43493">MRKSGIESKMLVRYGAPSEGSDVFAMSDSYSFLSKGLSVVKRKLHFKDKYCAYEVSDPAVDNFYEFYNSLDFEPDIIVLHWVSGFISHKHIEWLSNHSTAKKIFWFSMDMAPFTGGCHYSWGCEGYGSSCKQCPATTNILASKLVSNYFAEKAQIIQKCDIDLIVPNRFVESQAKLSALGFSDIHTCYLPIDSNVFSVNQTREFDKEIVILFGAANFKNKRKGLQEFIKAIDYLSEQVPFESMAEHVKVLIPGVSEEIRRLFKFDCEFIEYANSDEELSNIYSQAHIFVSTSLEDSGPMMVVEALMSGLPVLSFSTGIAKDVISEGDNGYCSPIGDSKSVAENLITYLNLTPQEKRDMSLCARNSVIEKMDVKKHSESFLKILNII</sequence>
<feature type="domain" description="Glycosyl transferase family 1" evidence="1">
    <location>
        <begin position="201"/>
        <end position="354"/>
    </location>
</feature>
<dbReference type="Proteomes" id="UP000017820">
    <property type="component" value="Unassembled WGS sequence"/>
</dbReference>
<dbReference type="AlphaFoldDB" id="V4JJT9"/>
<dbReference type="SUPFAM" id="SSF53756">
    <property type="entry name" value="UDP-Glycosyltransferase/glycogen phosphorylase"/>
    <property type="match status" value="1"/>
</dbReference>
<dbReference type="InterPro" id="IPR001296">
    <property type="entry name" value="Glyco_trans_1"/>
</dbReference>
<proteinExistence type="predicted"/>
<evidence type="ECO:0000313" key="2">
    <source>
        <dbReference type="EMBL" id="ESP95132.1"/>
    </source>
</evidence>
<dbReference type="Gene3D" id="3.40.50.2000">
    <property type="entry name" value="Glycogen Phosphorylase B"/>
    <property type="match status" value="2"/>
</dbReference>
<keyword evidence="2" id="KW-0808">Transferase</keyword>
<gene>
    <name evidence="2" type="ORF">PL2TA16_04388</name>
</gene>